<dbReference type="InterPro" id="IPR016032">
    <property type="entry name" value="Sig_transdc_resp-reg_C-effctor"/>
</dbReference>
<proteinExistence type="predicted"/>
<dbReference type="EMBL" id="FMUI01000009">
    <property type="protein sequence ID" value="SCX55046.1"/>
    <property type="molecule type" value="Genomic_DNA"/>
</dbReference>
<dbReference type="RefSeq" id="WP_017458851.1">
    <property type="nucleotide sequence ID" value="NZ_CP016337.1"/>
</dbReference>
<dbReference type="GeneID" id="23846732"/>
<keyword evidence="1" id="KW-0597">Phosphoprotein</keyword>
<keyword evidence="3" id="KW-0238">DNA-binding</keyword>
<evidence type="ECO:0000256" key="3">
    <source>
        <dbReference type="ARBA" id="ARBA00023125"/>
    </source>
</evidence>
<sequence>MSINILIVDEHAIIRRGMTSMINSLKNSNLNTDKLDIDVIGDTNEQTELLDILASKKVDLLFLGYGLHTIKTGNPVSELDGVALVKWISSRYPTTKTIVLSPYNNTNLIRIALEAGAKGYISRNTSERTLWRAITTVLMDEVYIERGLMDSLFRRDALTPQELSTRESEVLRLLCRGLSLTTISKRMNISIKTVSAHKLRAMGKLNVRTDCQLYCLLFQTRMFDIAM</sequence>
<dbReference type="Proteomes" id="UP000183569">
    <property type="component" value="Unassembled WGS sequence"/>
</dbReference>
<feature type="domain" description="Response regulatory" evidence="6">
    <location>
        <begin position="4"/>
        <end position="138"/>
    </location>
</feature>
<dbReference type="AlphaFoldDB" id="A0A1G4YNG8"/>
<name>A0A1G4YNG8_9ENTR</name>
<evidence type="ECO:0000259" key="6">
    <source>
        <dbReference type="PROSITE" id="PS50110"/>
    </source>
</evidence>
<accession>A0A1G4YNG8</accession>
<dbReference type="Pfam" id="PF00072">
    <property type="entry name" value="Response_reg"/>
    <property type="match status" value="1"/>
</dbReference>
<evidence type="ECO:0000313" key="8">
    <source>
        <dbReference type="Proteomes" id="UP000183569"/>
    </source>
</evidence>
<dbReference type="InterPro" id="IPR001789">
    <property type="entry name" value="Sig_transdc_resp-reg_receiver"/>
</dbReference>
<organism evidence="7 8">
    <name type="scientific">Kosakonia sacchari</name>
    <dbReference type="NCBI Taxonomy" id="1158459"/>
    <lineage>
        <taxon>Bacteria</taxon>
        <taxon>Pseudomonadati</taxon>
        <taxon>Pseudomonadota</taxon>
        <taxon>Gammaproteobacteria</taxon>
        <taxon>Enterobacterales</taxon>
        <taxon>Enterobacteriaceae</taxon>
        <taxon>Kosakonia</taxon>
    </lineage>
</organism>
<dbReference type="PANTHER" id="PTHR43214:SF17">
    <property type="entry name" value="TRANSCRIPTIONAL REGULATORY PROTEIN RCSB"/>
    <property type="match status" value="1"/>
</dbReference>
<dbReference type="SUPFAM" id="SSF52172">
    <property type="entry name" value="CheY-like"/>
    <property type="match status" value="1"/>
</dbReference>
<dbReference type="PROSITE" id="PS50043">
    <property type="entry name" value="HTH_LUXR_2"/>
    <property type="match status" value="1"/>
</dbReference>
<dbReference type="GO" id="GO:0006355">
    <property type="term" value="P:regulation of DNA-templated transcription"/>
    <property type="evidence" value="ECO:0007669"/>
    <property type="project" value="InterPro"/>
</dbReference>
<dbReference type="PRINTS" id="PR00038">
    <property type="entry name" value="HTHLUXR"/>
</dbReference>
<dbReference type="InterPro" id="IPR011006">
    <property type="entry name" value="CheY-like_superfamily"/>
</dbReference>
<dbReference type="Gene3D" id="3.40.50.2300">
    <property type="match status" value="1"/>
</dbReference>
<dbReference type="PROSITE" id="PS50110">
    <property type="entry name" value="RESPONSE_REGULATORY"/>
    <property type="match status" value="1"/>
</dbReference>
<dbReference type="Pfam" id="PF00196">
    <property type="entry name" value="GerE"/>
    <property type="match status" value="1"/>
</dbReference>
<dbReference type="InterPro" id="IPR058245">
    <property type="entry name" value="NreC/VraR/RcsB-like_REC"/>
</dbReference>
<dbReference type="GO" id="GO:0000160">
    <property type="term" value="P:phosphorelay signal transduction system"/>
    <property type="evidence" value="ECO:0007669"/>
    <property type="project" value="InterPro"/>
</dbReference>
<dbReference type="GO" id="GO:0003677">
    <property type="term" value="F:DNA binding"/>
    <property type="evidence" value="ECO:0007669"/>
    <property type="project" value="UniProtKB-KW"/>
</dbReference>
<dbReference type="SUPFAM" id="SSF46894">
    <property type="entry name" value="C-terminal effector domain of the bipartite response regulators"/>
    <property type="match status" value="1"/>
</dbReference>
<evidence type="ECO:0000313" key="7">
    <source>
        <dbReference type="EMBL" id="SCX55046.1"/>
    </source>
</evidence>
<gene>
    <name evidence="7" type="ORF">SAMN02927897_03091</name>
</gene>
<evidence type="ECO:0000256" key="4">
    <source>
        <dbReference type="PROSITE-ProRule" id="PRU00169"/>
    </source>
</evidence>
<dbReference type="CDD" id="cd06170">
    <property type="entry name" value="LuxR_C_like"/>
    <property type="match status" value="1"/>
</dbReference>
<comment type="caution">
    <text evidence="4">Lacks conserved residue(s) required for the propagation of feature annotation.</text>
</comment>
<dbReference type="SMART" id="SM00448">
    <property type="entry name" value="REC"/>
    <property type="match status" value="1"/>
</dbReference>
<evidence type="ECO:0000256" key="2">
    <source>
        <dbReference type="ARBA" id="ARBA00023012"/>
    </source>
</evidence>
<comment type="caution">
    <text evidence="7">The sequence shown here is derived from an EMBL/GenBank/DDBJ whole genome shotgun (WGS) entry which is preliminary data.</text>
</comment>
<dbReference type="InterPro" id="IPR000792">
    <property type="entry name" value="Tscrpt_reg_LuxR_C"/>
</dbReference>
<evidence type="ECO:0000259" key="5">
    <source>
        <dbReference type="PROSITE" id="PS50043"/>
    </source>
</evidence>
<protein>
    <submittedName>
        <fullName evidence="7">Two-component system, NarL family, captular synthesis response regulator RcsB</fullName>
    </submittedName>
</protein>
<dbReference type="CDD" id="cd17535">
    <property type="entry name" value="REC_NarL-like"/>
    <property type="match status" value="1"/>
</dbReference>
<reference evidence="7 8" key="1">
    <citation type="submission" date="2016-10" db="EMBL/GenBank/DDBJ databases">
        <authorList>
            <person name="Varghese N."/>
            <person name="Submissions S."/>
        </authorList>
    </citation>
    <scope>NUCLEOTIDE SEQUENCE [LARGE SCALE GENOMIC DNA]</scope>
    <source>
        <strain evidence="7 8">CGMCC 1.12102</strain>
    </source>
</reference>
<keyword evidence="2" id="KW-0902">Two-component regulatory system</keyword>
<dbReference type="PANTHER" id="PTHR43214">
    <property type="entry name" value="TWO-COMPONENT RESPONSE REGULATOR"/>
    <property type="match status" value="1"/>
</dbReference>
<dbReference type="InterPro" id="IPR039420">
    <property type="entry name" value="WalR-like"/>
</dbReference>
<evidence type="ECO:0000256" key="1">
    <source>
        <dbReference type="ARBA" id="ARBA00022553"/>
    </source>
</evidence>
<feature type="domain" description="HTH luxR-type" evidence="5">
    <location>
        <begin position="156"/>
        <end position="221"/>
    </location>
</feature>
<dbReference type="SMART" id="SM00421">
    <property type="entry name" value="HTH_LUXR"/>
    <property type="match status" value="1"/>
</dbReference>